<sequence length="197" mass="21669">MTWVITSCLSETPCTMQRTVSETEITIPPLTPFKMLCRSCRRVVAVSKTYSTSSIVARGSVTSLPFATRDYSSRVVLTTRSTLSHHALTAPSPPQNIQKILRRCYSSETTPTSPALEKPDHLDAAESTIWDKLVAEFAPSELIVQDVSGGCGSMYAIDITSAKFKGANMLKQQRMVNAVLGDMMKEWHGVQLRTKAP</sequence>
<comment type="caution">
    <text evidence="3">The sequence shown here is derived from an EMBL/GenBank/DDBJ whole genome shotgun (WGS) entry which is preliminary data.</text>
</comment>
<dbReference type="InterPro" id="IPR002634">
    <property type="entry name" value="BolA"/>
</dbReference>
<dbReference type="EMBL" id="JAHLJV010000059">
    <property type="protein sequence ID" value="KAK1580028.1"/>
    <property type="molecule type" value="Genomic_DNA"/>
</dbReference>
<dbReference type="SUPFAM" id="SSF82657">
    <property type="entry name" value="BolA-like"/>
    <property type="match status" value="1"/>
</dbReference>
<dbReference type="Gene3D" id="3.10.20.90">
    <property type="entry name" value="Phosphatidylinositol 3-kinase Catalytic Subunit, Chain A, domain 1"/>
    <property type="match status" value="1"/>
</dbReference>
<dbReference type="PANTHER" id="PTHR46188:SF1">
    <property type="entry name" value="BOLA-LIKE PROTEIN 3"/>
    <property type="match status" value="1"/>
</dbReference>
<dbReference type="Proteomes" id="UP001230504">
    <property type="component" value="Unassembled WGS sequence"/>
</dbReference>
<dbReference type="PANTHER" id="PTHR46188">
    <property type="entry name" value="BOLA-LIKE PROTEIN 3"/>
    <property type="match status" value="1"/>
</dbReference>
<dbReference type="InterPro" id="IPR036065">
    <property type="entry name" value="BolA-like_sf"/>
</dbReference>
<dbReference type="AlphaFoldDB" id="A0AAD8V2T3"/>
<evidence type="ECO:0000256" key="1">
    <source>
        <dbReference type="ARBA" id="ARBA00005578"/>
    </source>
</evidence>
<organism evidence="3 4">
    <name type="scientific">Colletotrichum navitas</name>
    <dbReference type="NCBI Taxonomy" id="681940"/>
    <lineage>
        <taxon>Eukaryota</taxon>
        <taxon>Fungi</taxon>
        <taxon>Dikarya</taxon>
        <taxon>Ascomycota</taxon>
        <taxon>Pezizomycotina</taxon>
        <taxon>Sordariomycetes</taxon>
        <taxon>Hypocreomycetidae</taxon>
        <taxon>Glomerellales</taxon>
        <taxon>Glomerellaceae</taxon>
        <taxon>Colletotrichum</taxon>
        <taxon>Colletotrichum graminicola species complex</taxon>
    </lineage>
</organism>
<dbReference type="Pfam" id="PF01722">
    <property type="entry name" value="BolA"/>
    <property type="match status" value="1"/>
</dbReference>
<dbReference type="GO" id="GO:0005759">
    <property type="term" value="C:mitochondrial matrix"/>
    <property type="evidence" value="ECO:0007669"/>
    <property type="project" value="TreeGrafter"/>
</dbReference>
<keyword evidence="4" id="KW-1185">Reference proteome</keyword>
<gene>
    <name evidence="3" type="ORF">LY79DRAFT_692790</name>
</gene>
<reference evidence="3" key="1">
    <citation type="submission" date="2021-06" db="EMBL/GenBank/DDBJ databases">
        <title>Comparative genomics, transcriptomics and evolutionary studies reveal genomic signatures of adaptation to plant cell wall in hemibiotrophic fungi.</title>
        <authorList>
            <consortium name="DOE Joint Genome Institute"/>
            <person name="Baroncelli R."/>
            <person name="Diaz J.F."/>
            <person name="Benocci T."/>
            <person name="Peng M."/>
            <person name="Battaglia E."/>
            <person name="Haridas S."/>
            <person name="Andreopoulos W."/>
            <person name="Labutti K."/>
            <person name="Pangilinan J."/>
            <person name="Floch G.L."/>
            <person name="Makela M.R."/>
            <person name="Henrissat B."/>
            <person name="Grigoriev I.V."/>
            <person name="Crouch J.A."/>
            <person name="De Vries R.P."/>
            <person name="Sukno S.A."/>
            <person name="Thon M.R."/>
        </authorList>
    </citation>
    <scope>NUCLEOTIDE SEQUENCE</scope>
    <source>
        <strain evidence="3">CBS 125086</strain>
    </source>
</reference>
<evidence type="ECO:0000313" key="3">
    <source>
        <dbReference type="EMBL" id="KAK1580028.1"/>
    </source>
</evidence>
<protein>
    <submittedName>
        <fullName evidence="3">Bola-like protein</fullName>
    </submittedName>
</protein>
<comment type="similarity">
    <text evidence="1 2">Belongs to the BolA/IbaG family.</text>
</comment>
<evidence type="ECO:0000256" key="2">
    <source>
        <dbReference type="RuleBase" id="RU003860"/>
    </source>
</evidence>
<proteinExistence type="inferred from homology"/>
<dbReference type="RefSeq" id="XP_060411096.1">
    <property type="nucleotide sequence ID" value="XM_060564772.1"/>
</dbReference>
<dbReference type="InterPro" id="IPR052275">
    <property type="entry name" value="Mt_Fe-S_assembly_factor"/>
</dbReference>
<name>A0AAD8V2T3_9PEZI</name>
<accession>A0AAD8V2T3</accession>
<evidence type="ECO:0000313" key="4">
    <source>
        <dbReference type="Proteomes" id="UP001230504"/>
    </source>
</evidence>
<dbReference type="GeneID" id="85449012"/>